<evidence type="ECO:0000313" key="2">
    <source>
        <dbReference type="EMBL" id="QGG79299.1"/>
    </source>
</evidence>
<dbReference type="EMBL" id="CP045871">
    <property type="protein sequence ID" value="QGG79299.1"/>
    <property type="molecule type" value="Genomic_DNA"/>
</dbReference>
<dbReference type="RefSeq" id="WP_153712803.1">
    <property type="nucleotide sequence ID" value="NZ_CP045871.1"/>
</dbReference>
<keyword evidence="1" id="KW-0175">Coiled coil</keyword>
<evidence type="ECO:0000313" key="3">
    <source>
        <dbReference type="Proteomes" id="UP000388235"/>
    </source>
</evidence>
<dbReference type="AlphaFoldDB" id="A0A5Q2Q5K8"/>
<keyword evidence="3" id="KW-1185">Reference proteome</keyword>
<evidence type="ECO:0000256" key="1">
    <source>
        <dbReference type="SAM" id="Coils"/>
    </source>
</evidence>
<gene>
    <name evidence="2" type="ORF">GH975_01455</name>
</gene>
<name>A0A5Q2Q5K8_9GAMM</name>
<accession>A0A5Q2Q5K8</accession>
<sequence>MDHSPISKLESQVESLAELCDTLIRDNKALRLEREQLRTKVARLAVKQEKARDRLNQIGERIKAMESSA</sequence>
<protein>
    <recommendedName>
        <fullName evidence="4">TIGR02449 family protein</fullName>
    </recommendedName>
</protein>
<evidence type="ECO:0008006" key="4">
    <source>
        <dbReference type="Google" id="ProtNLM"/>
    </source>
</evidence>
<feature type="coiled-coil region" evidence="1">
    <location>
        <begin position="6"/>
        <end position="68"/>
    </location>
</feature>
<dbReference type="Proteomes" id="UP000388235">
    <property type="component" value="Chromosome"/>
</dbReference>
<organism evidence="2 3">
    <name type="scientific">Litorivicinus lipolyticus</name>
    <dbReference type="NCBI Taxonomy" id="418701"/>
    <lineage>
        <taxon>Bacteria</taxon>
        <taxon>Pseudomonadati</taxon>
        <taxon>Pseudomonadota</taxon>
        <taxon>Gammaproteobacteria</taxon>
        <taxon>Oceanospirillales</taxon>
        <taxon>Litorivicinaceae</taxon>
        <taxon>Litorivicinus</taxon>
    </lineage>
</organism>
<proteinExistence type="predicted"/>
<dbReference type="OrthoDB" id="6120894at2"/>
<reference evidence="2 3" key="1">
    <citation type="submission" date="2019-11" db="EMBL/GenBank/DDBJ databases">
        <authorList>
            <person name="Khan S.A."/>
            <person name="Jeon C.O."/>
            <person name="Chun B.H."/>
        </authorList>
    </citation>
    <scope>NUCLEOTIDE SEQUENCE [LARGE SCALE GENOMIC DNA]</scope>
    <source>
        <strain evidence="2 3">IMCC 1097</strain>
    </source>
</reference>
<dbReference type="KEGG" id="llp:GH975_01455"/>